<gene>
    <name evidence="3" type="ORF">F1189_00535</name>
</gene>
<dbReference type="AlphaFoldDB" id="A0A5M6J227"/>
<organism evidence="3 4">
    <name type="scientific">Rhodovastum atsumiense</name>
    <dbReference type="NCBI Taxonomy" id="504468"/>
    <lineage>
        <taxon>Bacteria</taxon>
        <taxon>Pseudomonadati</taxon>
        <taxon>Pseudomonadota</taxon>
        <taxon>Alphaproteobacteria</taxon>
        <taxon>Acetobacterales</taxon>
        <taxon>Acetobacteraceae</taxon>
        <taxon>Rhodovastum</taxon>
    </lineage>
</organism>
<dbReference type="GO" id="GO:0005737">
    <property type="term" value="C:cytoplasm"/>
    <property type="evidence" value="ECO:0007669"/>
    <property type="project" value="TreeGrafter"/>
</dbReference>
<name>A0A5M6J227_9PROT</name>
<sequence length="507" mass="55352">MIDATPLLRAFAARRRAVLAGMDPLRAQRATLARLLRRAAGTRFGRDHDFAEIRTVADYQARVKLRRYEAFWREYWQPAFPVLRDVTWPGLIPCFAQSSGTTGGPTKHIPVSAAMMRSNTGAAFDCMAFHLAARPGSRVFGGRNFLLGGSVALERLAPGVRAGDLSGIAADRMPGWARARAFPPRELALIGDWEAKVAALAPGSLAQDIRSISGTPSWMLLFFEQLAALRPGRPRRLVEYWPDLELLVHGGVAFTPYRDAMAAWLEGSHAETREVYPASEGFIAVADRGPGEGLRLMTDRGLFFEFVRPDALDRPDPDRRWLGTAEPGVEYALVLTTNAGLWSYVLGDTVVLTDRDPPRLLVTGRTAFTLSAFGEHLIAQELDAAVTEAARAFAAGVADYAAGPLFPTAGQPRGGHLFVVELASLVPDDAVPFARVLDAALARLNADYADHRRGDFGMLPPQVRLVPPGTFAAWMRRRGRLGGQNKVPRVINDPALLADLRGFIGER</sequence>
<dbReference type="Pfam" id="PF03321">
    <property type="entry name" value="GH3"/>
    <property type="match status" value="1"/>
</dbReference>
<dbReference type="InterPro" id="IPR055377">
    <property type="entry name" value="GH3_M"/>
</dbReference>
<dbReference type="RefSeq" id="WP_150038394.1">
    <property type="nucleotide sequence ID" value="NZ_OW485601.1"/>
</dbReference>
<evidence type="ECO:0000259" key="1">
    <source>
        <dbReference type="Pfam" id="PF23571"/>
    </source>
</evidence>
<dbReference type="InterPro" id="IPR055378">
    <property type="entry name" value="GH3_C"/>
</dbReference>
<dbReference type="Proteomes" id="UP000325255">
    <property type="component" value="Unassembled WGS sequence"/>
</dbReference>
<protein>
    <submittedName>
        <fullName evidence="3">GH3 auxin-responsive promoter family protein</fullName>
    </submittedName>
</protein>
<dbReference type="GO" id="GO:0016881">
    <property type="term" value="F:acid-amino acid ligase activity"/>
    <property type="evidence" value="ECO:0007669"/>
    <property type="project" value="TreeGrafter"/>
</dbReference>
<dbReference type="PANTHER" id="PTHR31901:SF9">
    <property type="entry name" value="GH3 DOMAIN-CONTAINING PROTEIN"/>
    <property type="match status" value="1"/>
</dbReference>
<dbReference type="EMBL" id="VWPK01000001">
    <property type="protein sequence ID" value="KAA5614650.1"/>
    <property type="molecule type" value="Genomic_DNA"/>
</dbReference>
<feature type="domain" description="GH3 middle" evidence="1">
    <location>
        <begin position="297"/>
        <end position="364"/>
    </location>
</feature>
<reference evidence="3 4" key="1">
    <citation type="submission" date="2019-09" db="EMBL/GenBank/DDBJ databases">
        <title>Genome sequence of Rhodovastum atsumiense, a diverse member of the Acetobacteraceae family of non-sulfur purple photosynthetic bacteria.</title>
        <authorList>
            <person name="Meyer T."/>
            <person name="Kyndt J."/>
        </authorList>
    </citation>
    <scope>NUCLEOTIDE SEQUENCE [LARGE SCALE GENOMIC DNA]</scope>
    <source>
        <strain evidence="3 4">DSM 21279</strain>
    </source>
</reference>
<dbReference type="PANTHER" id="PTHR31901">
    <property type="entry name" value="GH3 DOMAIN-CONTAINING PROTEIN"/>
    <property type="match status" value="1"/>
</dbReference>
<dbReference type="Pfam" id="PF23571">
    <property type="entry name" value="GH3_M"/>
    <property type="match status" value="1"/>
</dbReference>
<accession>A0A5M6J227</accession>
<evidence type="ECO:0000259" key="2">
    <source>
        <dbReference type="Pfam" id="PF23572"/>
    </source>
</evidence>
<comment type="caution">
    <text evidence="3">The sequence shown here is derived from an EMBL/GenBank/DDBJ whole genome shotgun (WGS) entry which is preliminary data.</text>
</comment>
<dbReference type="OrthoDB" id="5678283at2"/>
<keyword evidence="4" id="KW-1185">Reference proteome</keyword>
<evidence type="ECO:0000313" key="4">
    <source>
        <dbReference type="Proteomes" id="UP000325255"/>
    </source>
</evidence>
<proteinExistence type="predicted"/>
<evidence type="ECO:0000313" key="3">
    <source>
        <dbReference type="EMBL" id="KAA5614650.1"/>
    </source>
</evidence>
<dbReference type="Pfam" id="PF23572">
    <property type="entry name" value="GH3_C"/>
    <property type="match status" value="1"/>
</dbReference>
<feature type="domain" description="GH3 C-terminal" evidence="2">
    <location>
        <begin position="380"/>
        <end position="494"/>
    </location>
</feature>
<dbReference type="InterPro" id="IPR004993">
    <property type="entry name" value="GH3"/>
</dbReference>